<dbReference type="Proteomes" id="UP001497623">
    <property type="component" value="Unassembled WGS sequence"/>
</dbReference>
<protein>
    <recommendedName>
        <fullName evidence="3">Zinc finger PHD-type domain-containing protein</fullName>
    </recommendedName>
</protein>
<comment type="caution">
    <text evidence="1">The sequence shown here is derived from an EMBL/GenBank/DDBJ whole genome shotgun (WGS) entry which is preliminary data.</text>
</comment>
<evidence type="ECO:0008006" key="3">
    <source>
        <dbReference type="Google" id="ProtNLM"/>
    </source>
</evidence>
<gene>
    <name evidence="1" type="ORF">MNOR_LOCUS29267</name>
</gene>
<evidence type="ECO:0000313" key="1">
    <source>
        <dbReference type="EMBL" id="CAL4143293.1"/>
    </source>
</evidence>
<reference evidence="1 2" key="1">
    <citation type="submission" date="2024-05" db="EMBL/GenBank/DDBJ databases">
        <authorList>
            <person name="Wallberg A."/>
        </authorList>
    </citation>
    <scope>NUCLEOTIDE SEQUENCE [LARGE SCALE GENOMIC DNA]</scope>
</reference>
<name>A0AAV2RU45_MEGNR</name>
<accession>A0AAV2RU45</accession>
<proteinExistence type="predicted"/>
<dbReference type="Gene3D" id="3.30.40.10">
    <property type="entry name" value="Zinc/RING finger domain, C3HC4 (zinc finger)"/>
    <property type="match status" value="1"/>
</dbReference>
<sequence>MFGSTKKMNINQTTYAMAAVSAKSAVFRTTKSTKKITKSLPKICNTFPSSSPDTGLVSNEIFPCAICNIANHTKGITCFVCNRYFHVKCEGGFNKEMYTFYTKYYSRFECKECHTLAFTSSFRDVRRKLADTGDAPNLNVSSHEQNVSDIEQIIVDNKKISIRLSMSQIMLTVHFY</sequence>
<organism evidence="1 2">
    <name type="scientific">Meganyctiphanes norvegica</name>
    <name type="common">Northern krill</name>
    <name type="synonym">Thysanopoda norvegica</name>
    <dbReference type="NCBI Taxonomy" id="48144"/>
    <lineage>
        <taxon>Eukaryota</taxon>
        <taxon>Metazoa</taxon>
        <taxon>Ecdysozoa</taxon>
        <taxon>Arthropoda</taxon>
        <taxon>Crustacea</taxon>
        <taxon>Multicrustacea</taxon>
        <taxon>Malacostraca</taxon>
        <taxon>Eumalacostraca</taxon>
        <taxon>Eucarida</taxon>
        <taxon>Euphausiacea</taxon>
        <taxon>Euphausiidae</taxon>
        <taxon>Meganyctiphanes</taxon>
    </lineage>
</organism>
<evidence type="ECO:0000313" key="2">
    <source>
        <dbReference type="Proteomes" id="UP001497623"/>
    </source>
</evidence>
<dbReference type="InterPro" id="IPR011011">
    <property type="entry name" value="Znf_FYVE_PHD"/>
</dbReference>
<dbReference type="InterPro" id="IPR013083">
    <property type="entry name" value="Znf_RING/FYVE/PHD"/>
</dbReference>
<dbReference type="SUPFAM" id="SSF57903">
    <property type="entry name" value="FYVE/PHD zinc finger"/>
    <property type="match status" value="1"/>
</dbReference>
<dbReference type="CDD" id="cd15517">
    <property type="entry name" value="PHD_TCF19_like"/>
    <property type="match status" value="1"/>
</dbReference>
<dbReference type="AlphaFoldDB" id="A0AAV2RU45"/>
<keyword evidence="2" id="KW-1185">Reference proteome</keyword>
<dbReference type="EMBL" id="CAXKWB010033593">
    <property type="protein sequence ID" value="CAL4143293.1"/>
    <property type="molecule type" value="Genomic_DNA"/>
</dbReference>